<protein>
    <submittedName>
        <fullName evidence="1">Uncharacterized protein</fullName>
    </submittedName>
</protein>
<reference evidence="1" key="1">
    <citation type="journal article" date="2020" name="Nature">
        <title>Giant virus diversity and host interactions through global metagenomics.</title>
        <authorList>
            <person name="Schulz F."/>
            <person name="Roux S."/>
            <person name="Paez-Espino D."/>
            <person name="Jungbluth S."/>
            <person name="Walsh D.A."/>
            <person name="Denef V.J."/>
            <person name="McMahon K.D."/>
            <person name="Konstantinidis K.T."/>
            <person name="Eloe-Fadrosh E.A."/>
            <person name="Kyrpides N.C."/>
            <person name="Woyke T."/>
        </authorList>
    </citation>
    <scope>NUCLEOTIDE SEQUENCE</scope>
    <source>
        <strain evidence="1">GVMAG-M-3300027963-21</strain>
    </source>
</reference>
<evidence type="ECO:0000313" key="1">
    <source>
        <dbReference type="EMBL" id="QHU31362.1"/>
    </source>
</evidence>
<accession>A0A6C0LPY7</accession>
<name>A0A6C0LPY7_9ZZZZ</name>
<dbReference type="AlphaFoldDB" id="A0A6C0LPY7"/>
<proteinExistence type="predicted"/>
<sequence length="124" mass="14674">MPMLCECVATSYTMTTFYDNINDFFEKDEDVKNNLNEPCITILHSKIIKDYMNKDNDECLDEYFENKVMSRFNECLSASAADATEVFDDLCNRVIFIYYNSETELDDYYSGIYKKKKLYLDKDD</sequence>
<dbReference type="EMBL" id="MN740526">
    <property type="protein sequence ID" value="QHU31362.1"/>
    <property type="molecule type" value="Genomic_DNA"/>
</dbReference>
<organism evidence="1">
    <name type="scientific">viral metagenome</name>
    <dbReference type="NCBI Taxonomy" id="1070528"/>
    <lineage>
        <taxon>unclassified sequences</taxon>
        <taxon>metagenomes</taxon>
        <taxon>organismal metagenomes</taxon>
    </lineage>
</organism>